<dbReference type="PANTHER" id="PTHR38011">
    <property type="entry name" value="DIHYDROFOLATE REDUCTASE FAMILY PROTEIN (AFU_ORTHOLOGUE AFUA_8G06820)"/>
    <property type="match status" value="1"/>
</dbReference>
<dbReference type="PANTHER" id="PTHR38011:SF2">
    <property type="entry name" value="BIFUNCTIONAL DEAMINASE-REDUCTASE DOMAIN PROTEIN"/>
    <property type="match status" value="1"/>
</dbReference>
<dbReference type="EMBL" id="POUB01000005">
    <property type="protein sequence ID" value="PZG02704.1"/>
    <property type="molecule type" value="Genomic_DNA"/>
</dbReference>
<dbReference type="InterPro" id="IPR024072">
    <property type="entry name" value="DHFR-like_dom_sf"/>
</dbReference>
<protein>
    <submittedName>
        <fullName evidence="2">Riboflavin biosynthesis protein RibD</fullName>
    </submittedName>
</protein>
<dbReference type="Pfam" id="PF01872">
    <property type="entry name" value="RibD_C"/>
    <property type="match status" value="1"/>
</dbReference>
<dbReference type="RefSeq" id="WP_111132343.1">
    <property type="nucleotide sequence ID" value="NZ_POUB01000005.1"/>
</dbReference>
<feature type="domain" description="Bacterial bifunctional deaminase-reductase C-terminal" evidence="1">
    <location>
        <begin position="4"/>
        <end position="185"/>
    </location>
</feature>
<keyword evidence="3" id="KW-1185">Reference proteome</keyword>
<comment type="caution">
    <text evidence="2">The sequence shown here is derived from an EMBL/GenBank/DDBJ whole genome shotgun (WGS) entry which is preliminary data.</text>
</comment>
<gene>
    <name evidence="2" type="ORF">C1I99_01555</name>
</gene>
<reference evidence="2 3" key="1">
    <citation type="submission" date="2018-01" db="EMBL/GenBank/DDBJ databases">
        <title>Draft genome sequence of Salinispora sp. 13K206.</title>
        <authorList>
            <person name="Sahin N."/>
            <person name="Saygin H."/>
            <person name="Ay H."/>
        </authorList>
    </citation>
    <scope>NUCLEOTIDE SEQUENCE [LARGE SCALE GENOMIC DNA]</scope>
    <source>
        <strain evidence="2 3">13K206</strain>
    </source>
</reference>
<dbReference type="GO" id="GO:0009231">
    <property type="term" value="P:riboflavin biosynthetic process"/>
    <property type="evidence" value="ECO:0007669"/>
    <property type="project" value="InterPro"/>
</dbReference>
<dbReference type="GO" id="GO:0008703">
    <property type="term" value="F:5-amino-6-(5-phosphoribosylamino)uracil reductase activity"/>
    <property type="evidence" value="ECO:0007669"/>
    <property type="project" value="InterPro"/>
</dbReference>
<dbReference type="AlphaFoldDB" id="A0A2W2ED04"/>
<evidence type="ECO:0000313" key="2">
    <source>
        <dbReference type="EMBL" id="PZG02704.1"/>
    </source>
</evidence>
<evidence type="ECO:0000259" key="1">
    <source>
        <dbReference type="Pfam" id="PF01872"/>
    </source>
</evidence>
<organism evidence="2 3">
    <name type="scientific">Micromonospora deserti</name>
    <dbReference type="NCBI Taxonomy" id="2070366"/>
    <lineage>
        <taxon>Bacteria</taxon>
        <taxon>Bacillati</taxon>
        <taxon>Actinomycetota</taxon>
        <taxon>Actinomycetes</taxon>
        <taxon>Micromonosporales</taxon>
        <taxon>Micromonosporaceae</taxon>
        <taxon>Micromonospora</taxon>
    </lineage>
</organism>
<dbReference type="SUPFAM" id="SSF53597">
    <property type="entry name" value="Dihydrofolate reductase-like"/>
    <property type="match status" value="1"/>
</dbReference>
<name>A0A2W2ED04_9ACTN</name>
<sequence length="219" mass="24014">MRNLVVSTSLTLDGVMQAPGTPEEDPSGGFTLGGWLVNHWDDAVGESMAKSTGRPFELLLGRKTYEIFAAHWPFATDDPGAEVLNQARKYVVTTTLEQAEWDNTTVLNQDAVAQVRALKEQDGPEIQVHGSGDLIQTLLRHELVDEFRLWIFPIVVGKGKRLFDAGTVPTTFAVRESSTSPNGVIMVTYERAAGGVDTGSFALETPSERELQRRERLGA</sequence>
<dbReference type="Gene3D" id="3.40.430.10">
    <property type="entry name" value="Dihydrofolate Reductase, subunit A"/>
    <property type="match status" value="1"/>
</dbReference>
<evidence type="ECO:0000313" key="3">
    <source>
        <dbReference type="Proteomes" id="UP000248749"/>
    </source>
</evidence>
<proteinExistence type="predicted"/>
<dbReference type="OrthoDB" id="3471694at2"/>
<dbReference type="InterPro" id="IPR002734">
    <property type="entry name" value="RibDG_C"/>
</dbReference>
<dbReference type="Proteomes" id="UP000248749">
    <property type="component" value="Unassembled WGS sequence"/>
</dbReference>
<accession>A0A2W2ED04</accession>
<dbReference type="InterPro" id="IPR050765">
    <property type="entry name" value="Riboflavin_Biosynth_HTPR"/>
</dbReference>